<dbReference type="InterPro" id="IPR001806">
    <property type="entry name" value="Small_GTPase"/>
</dbReference>
<keyword evidence="3" id="KW-0812">Transmembrane</keyword>
<dbReference type="PRINTS" id="PR00449">
    <property type="entry name" value="RASTRNSFRMNG"/>
</dbReference>
<dbReference type="Proteomes" id="UP000822476">
    <property type="component" value="Unassembled WGS sequence"/>
</dbReference>
<keyword evidence="2" id="KW-0547">Nucleotide-binding</keyword>
<reference evidence="4" key="1">
    <citation type="submission" date="2019-07" db="EMBL/GenBank/DDBJ databases">
        <title>Annotation for the trematode Paragonimus miyazaki's.</title>
        <authorList>
            <person name="Choi Y.-J."/>
        </authorList>
    </citation>
    <scope>NUCLEOTIDE SEQUENCE</scope>
    <source>
        <strain evidence="4">Japan</strain>
    </source>
</reference>
<dbReference type="OrthoDB" id="6232500at2759"/>
<dbReference type="PANTHER" id="PTHR47978">
    <property type="match status" value="1"/>
</dbReference>
<proteinExistence type="inferred from homology"/>
<dbReference type="GO" id="GO:0005525">
    <property type="term" value="F:GTP binding"/>
    <property type="evidence" value="ECO:0007669"/>
    <property type="project" value="InterPro"/>
</dbReference>
<dbReference type="AlphaFoldDB" id="A0A8S9YZS3"/>
<organism evidence="4 5">
    <name type="scientific">Paragonimus skrjabini miyazakii</name>
    <dbReference type="NCBI Taxonomy" id="59628"/>
    <lineage>
        <taxon>Eukaryota</taxon>
        <taxon>Metazoa</taxon>
        <taxon>Spiralia</taxon>
        <taxon>Lophotrochozoa</taxon>
        <taxon>Platyhelminthes</taxon>
        <taxon>Trematoda</taxon>
        <taxon>Digenea</taxon>
        <taxon>Plagiorchiida</taxon>
        <taxon>Troglotremata</taxon>
        <taxon>Troglotrematidae</taxon>
        <taxon>Paragonimus</taxon>
    </lineage>
</organism>
<feature type="transmembrane region" description="Helical" evidence="3">
    <location>
        <begin position="6"/>
        <end position="27"/>
    </location>
</feature>
<evidence type="ECO:0000256" key="2">
    <source>
        <dbReference type="ARBA" id="ARBA00022741"/>
    </source>
</evidence>
<keyword evidence="5" id="KW-1185">Reference proteome</keyword>
<keyword evidence="3" id="KW-1133">Transmembrane helix</keyword>
<dbReference type="Gene3D" id="3.40.50.300">
    <property type="entry name" value="P-loop containing nucleotide triphosphate hydrolases"/>
    <property type="match status" value="1"/>
</dbReference>
<evidence type="ECO:0000256" key="1">
    <source>
        <dbReference type="ARBA" id="ARBA00006270"/>
    </source>
</evidence>
<evidence type="ECO:0000256" key="3">
    <source>
        <dbReference type="SAM" id="Phobius"/>
    </source>
</evidence>
<dbReference type="GO" id="GO:0003924">
    <property type="term" value="F:GTPase activity"/>
    <property type="evidence" value="ECO:0007669"/>
    <property type="project" value="InterPro"/>
</dbReference>
<sequence length="151" mass="17199">MCRSYYSFIWFLLTPSLYGCLSGWLAISVRVNGGYPYVHMDEPVPVFFAANKADLSTQRKVTLEEGEKLASQQCAHGHFETSAKTGLNIINLFQHVAESMVSTWGAPKRWYEMNSQDDQGNHWPNQASGRQTVQLTYSTEKPKKRQCCQIK</sequence>
<name>A0A8S9YZS3_9TREM</name>
<dbReference type="InterPro" id="IPR027417">
    <property type="entry name" value="P-loop_NTPase"/>
</dbReference>
<accession>A0A8S9YZS3</accession>
<comment type="caution">
    <text evidence="4">The sequence shown here is derived from an EMBL/GenBank/DDBJ whole genome shotgun (WGS) entry which is preliminary data.</text>
</comment>
<dbReference type="PROSITE" id="PS51419">
    <property type="entry name" value="RAB"/>
    <property type="match status" value="1"/>
</dbReference>
<dbReference type="Pfam" id="PF00071">
    <property type="entry name" value="Ras"/>
    <property type="match status" value="1"/>
</dbReference>
<comment type="similarity">
    <text evidence="1">Belongs to the small GTPase superfamily. Rab family.</text>
</comment>
<protein>
    <submittedName>
        <fullName evidence="4">Uncharacterized protein</fullName>
    </submittedName>
</protein>
<gene>
    <name evidence="4" type="ORF">EG68_05994</name>
</gene>
<dbReference type="PROSITE" id="PS51257">
    <property type="entry name" value="PROKAR_LIPOPROTEIN"/>
    <property type="match status" value="1"/>
</dbReference>
<evidence type="ECO:0000313" key="4">
    <source>
        <dbReference type="EMBL" id="KAF7258740.1"/>
    </source>
</evidence>
<dbReference type="EMBL" id="JTDE01001555">
    <property type="protein sequence ID" value="KAF7258740.1"/>
    <property type="molecule type" value="Genomic_DNA"/>
</dbReference>
<keyword evidence="3" id="KW-0472">Membrane</keyword>
<evidence type="ECO:0000313" key="5">
    <source>
        <dbReference type="Proteomes" id="UP000822476"/>
    </source>
</evidence>
<dbReference type="SUPFAM" id="SSF52540">
    <property type="entry name" value="P-loop containing nucleoside triphosphate hydrolases"/>
    <property type="match status" value="1"/>
</dbReference>